<dbReference type="Proteomes" id="UP001230188">
    <property type="component" value="Unassembled WGS sequence"/>
</dbReference>
<evidence type="ECO:0000313" key="2">
    <source>
        <dbReference type="EMBL" id="KAJ8599817.1"/>
    </source>
</evidence>
<evidence type="ECO:0000313" key="3">
    <source>
        <dbReference type="Proteomes" id="UP001230188"/>
    </source>
</evidence>
<dbReference type="Pfam" id="PF14518">
    <property type="entry name" value="Haem_oxygenas_2"/>
    <property type="match status" value="1"/>
</dbReference>
<comment type="caution">
    <text evidence="2">The sequence shown here is derived from an EMBL/GenBank/DDBJ whole genome shotgun (WGS) entry which is preliminary data.</text>
</comment>
<feature type="signal peptide" evidence="1">
    <location>
        <begin position="1"/>
        <end position="17"/>
    </location>
</feature>
<name>A0AAD7XFY2_9STRA</name>
<organism evidence="2 3">
    <name type="scientific">Chrysophaeum taylorii</name>
    <dbReference type="NCBI Taxonomy" id="2483200"/>
    <lineage>
        <taxon>Eukaryota</taxon>
        <taxon>Sar</taxon>
        <taxon>Stramenopiles</taxon>
        <taxon>Ochrophyta</taxon>
        <taxon>Pelagophyceae</taxon>
        <taxon>Pelagomonadales</taxon>
        <taxon>Pelagomonadaceae</taxon>
        <taxon>Chrysophaeum</taxon>
    </lineage>
</organism>
<dbReference type="EMBL" id="JAQMWT010000544">
    <property type="protein sequence ID" value="KAJ8599817.1"/>
    <property type="molecule type" value="Genomic_DNA"/>
</dbReference>
<dbReference type="InterPro" id="IPR016084">
    <property type="entry name" value="Haem_Oase-like_multi-hlx"/>
</dbReference>
<feature type="chain" id="PRO_5041996880" description="Thiaminase-2/PQQC domain-containing protein" evidence="1">
    <location>
        <begin position="18"/>
        <end position="258"/>
    </location>
</feature>
<dbReference type="SUPFAM" id="SSF48613">
    <property type="entry name" value="Heme oxygenase-like"/>
    <property type="match status" value="1"/>
</dbReference>
<evidence type="ECO:0008006" key="4">
    <source>
        <dbReference type="Google" id="ProtNLM"/>
    </source>
</evidence>
<gene>
    <name evidence="2" type="ORF">CTAYLR_004022</name>
</gene>
<evidence type="ECO:0000256" key="1">
    <source>
        <dbReference type="SAM" id="SignalP"/>
    </source>
</evidence>
<keyword evidence="3" id="KW-1185">Reference proteome</keyword>
<sequence>MFAVLFVVVVVVDGVQLQSPFARKALSIVAAHRIVKSNPYCEWFRHGEANRAQVRDLVQQFSVFSNLFLSAQLRKVLNAPSLEEMREGKEILANEIGVAFNKGSIEGGKYSHESAHFEWLLDVGDSVGLTFDQMGKRCHGSPETLHFCDALYDIYGSDDLNEALGASFAIEHWANAGFWDSLVEGMERLDLPLGFWRFHQALEAQHAAHTMDELEASLAHGLITNQATFEDAANRMLDACAVFWDGLEAKRHLVLSSK</sequence>
<proteinExistence type="predicted"/>
<protein>
    <recommendedName>
        <fullName evidence="4">Thiaminase-2/PQQC domain-containing protein</fullName>
    </recommendedName>
</protein>
<reference evidence="2" key="1">
    <citation type="submission" date="2023-01" db="EMBL/GenBank/DDBJ databases">
        <title>Metagenome sequencing of chrysophaentin producing Chrysophaeum taylorii.</title>
        <authorList>
            <person name="Davison J."/>
            <person name="Bewley C."/>
        </authorList>
    </citation>
    <scope>NUCLEOTIDE SEQUENCE</scope>
    <source>
        <strain evidence="2">NIES-1699</strain>
    </source>
</reference>
<dbReference type="AlphaFoldDB" id="A0AAD7XFY2"/>
<dbReference type="Gene3D" id="1.20.910.10">
    <property type="entry name" value="Heme oxygenase-like"/>
    <property type="match status" value="1"/>
</dbReference>
<keyword evidence="1" id="KW-0732">Signal</keyword>
<accession>A0AAD7XFY2</accession>